<evidence type="ECO:0008006" key="3">
    <source>
        <dbReference type="Google" id="ProtNLM"/>
    </source>
</evidence>
<dbReference type="AlphaFoldDB" id="A0A6N6NN57"/>
<dbReference type="RefSeq" id="WP_158049563.1">
    <property type="nucleotide sequence ID" value="NZ_WAJR01000012.1"/>
</dbReference>
<comment type="caution">
    <text evidence="1">The sequence shown here is derived from an EMBL/GenBank/DDBJ whole genome shotgun (WGS) entry which is preliminary data.</text>
</comment>
<gene>
    <name evidence="1" type="ORF">F8C90_06070</name>
</gene>
<dbReference type="GeneID" id="98657968"/>
<protein>
    <recommendedName>
        <fullName evidence="3">HEAT repeat domain-containing protein</fullName>
    </recommendedName>
</protein>
<evidence type="ECO:0000313" key="2">
    <source>
        <dbReference type="Proteomes" id="UP000468668"/>
    </source>
</evidence>
<dbReference type="EMBL" id="WAJR01000012">
    <property type="protein sequence ID" value="KAB1640427.1"/>
    <property type="molecule type" value="Genomic_DNA"/>
</dbReference>
<reference evidence="1 2" key="1">
    <citation type="submission" date="2019-09" db="EMBL/GenBank/DDBJ databases">
        <title>Whole genome shotgun sequencing (WGS) of Ellagibacter isourolithinifaciens DSM 104140(T) and Adlercreutzia muris DSM 29508(T).</title>
        <authorList>
            <person name="Stoll D.A."/>
            <person name="Danylec N."/>
            <person name="Huch M."/>
        </authorList>
    </citation>
    <scope>NUCLEOTIDE SEQUENCE [LARGE SCALE GENOMIC DNA]</scope>
    <source>
        <strain evidence="1 2">DSM 104140</strain>
    </source>
</reference>
<dbReference type="Proteomes" id="UP000468668">
    <property type="component" value="Unassembled WGS sequence"/>
</dbReference>
<name>A0A6N6NN57_9ACTN</name>
<dbReference type="Gene3D" id="1.25.10.10">
    <property type="entry name" value="Leucine-rich Repeat Variant"/>
    <property type="match status" value="1"/>
</dbReference>
<proteinExistence type="predicted"/>
<dbReference type="SUPFAM" id="SSF48371">
    <property type="entry name" value="ARM repeat"/>
    <property type="match status" value="1"/>
</dbReference>
<keyword evidence="2" id="KW-1185">Reference proteome</keyword>
<dbReference type="OrthoDB" id="3173255at2"/>
<dbReference type="InterPro" id="IPR016024">
    <property type="entry name" value="ARM-type_fold"/>
</dbReference>
<sequence length="200" mass="21835">MAEYSETVLNLAASCVSDHETLDKIADALANGTRRSRQQAAQVLAAVSHSDAAAVSGYSQIFVGSLSRPEAQTRWECLDVLTRLCDVDASLCVDAIDGAENALFDEESGPLHLAAMRFLCKFGAISEQNSERVWPLVDEGIQCWHGDLEFQDMLNSLVDFSTGHLSEPVKSELAERMLFDSKNGRGALRRKATTIVENLS</sequence>
<evidence type="ECO:0000313" key="1">
    <source>
        <dbReference type="EMBL" id="KAB1640427.1"/>
    </source>
</evidence>
<organism evidence="1 2">
    <name type="scientific">Ellagibacter isourolithinifaciens</name>
    <dbReference type="NCBI Taxonomy" id="2137581"/>
    <lineage>
        <taxon>Bacteria</taxon>
        <taxon>Bacillati</taxon>
        <taxon>Actinomycetota</taxon>
        <taxon>Coriobacteriia</taxon>
        <taxon>Eggerthellales</taxon>
        <taxon>Eggerthellaceae</taxon>
        <taxon>Ellagibacter</taxon>
    </lineage>
</organism>
<dbReference type="InterPro" id="IPR011989">
    <property type="entry name" value="ARM-like"/>
</dbReference>
<accession>A0A6N6NN57</accession>